<keyword evidence="6 8" id="KW-0408">Iron</keyword>
<keyword evidence="5 9" id="KW-1133">Transmembrane helix</keyword>
<dbReference type="InterPro" id="IPR000701">
    <property type="entry name" value="SuccDH_FuR_B_TM-su"/>
</dbReference>
<evidence type="ECO:0000256" key="5">
    <source>
        <dbReference type="ARBA" id="ARBA00022989"/>
    </source>
</evidence>
<dbReference type="AlphaFoldDB" id="A0AA41X6U7"/>
<evidence type="ECO:0000256" key="4">
    <source>
        <dbReference type="ARBA" id="ARBA00022723"/>
    </source>
</evidence>
<protein>
    <submittedName>
        <fullName evidence="10">Succinate dehydrogenase cytochrome b558 subunit</fullName>
    </submittedName>
</protein>
<feature type="transmembrane region" description="Helical" evidence="9">
    <location>
        <begin position="55"/>
        <end position="78"/>
    </location>
</feature>
<dbReference type="RefSeq" id="WP_254756942.1">
    <property type="nucleotide sequence ID" value="NZ_JANCLT010000001.1"/>
</dbReference>
<comment type="caution">
    <text evidence="10">The sequence shown here is derived from an EMBL/GenBank/DDBJ whole genome shotgun (WGS) entry which is preliminary data.</text>
</comment>
<evidence type="ECO:0000256" key="8">
    <source>
        <dbReference type="PIRSR" id="PIRSR000170-1"/>
    </source>
</evidence>
<organism evidence="10 11">
    <name type="scientific">Ectobacillus ponti</name>
    <dbReference type="NCBI Taxonomy" id="2961894"/>
    <lineage>
        <taxon>Bacteria</taxon>
        <taxon>Bacillati</taxon>
        <taxon>Bacillota</taxon>
        <taxon>Bacilli</taxon>
        <taxon>Bacillales</taxon>
        <taxon>Bacillaceae</taxon>
        <taxon>Ectobacillus</taxon>
    </lineage>
</organism>
<dbReference type="NCBIfam" id="TIGR02046">
    <property type="entry name" value="sdhC_b558_fam"/>
    <property type="match status" value="1"/>
</dbReference>
<dbReference type="SUPFAM" id="SSF81343">
    <property type="entry name" value="Fumarate reductase respiratory complex transmembrane subunits"/>
    <property type="match status" value="1"/>
</dbReference>
<feature type="binding site" description="axial binding residue" evidence="8">
    <location>
        <position position="154"/>
    </location>
    <ligand>
        <name>heme</name>
        <dbReference type="ChEBI" id="CHEBI:30413"/>
    </ligand>
    <ligandPart>
        <name>Fe</name>
        <dbReference type="ChEBI" id="CHEBI:18248"/>
    </ligandPart>
</feature>
<reference evidence="10" key="1">
    <citation type="submission" date="2022-07" db="EMBL/GenBank/DDBJ databases">
        <authorList>
            <person name="Li W.-J."/>
            <person name="Deng Q.-Q."/>
        </authorList>
    </citation>
    <scope>NUCLEOTIDE SEQUENCE</scope>
    <source>
        <strain evidence="10">SYSU M60031</strain>
    </source>
</reference>
<feature type="binding site" description="axial binding residue" evidence="8">
    <location>
        <position position="27"/>
    </location>
    <ligand>
        <name>heme</name>
        <dbReference type="ChEBI" id="CHEBI:30413"/>
    </ligand>
    <ligandPart>
        <name>Fe</name>
        <dbReference type="ChEBI" id="CHEBI:18248"/>
    </ligandPart>
</feature>
<keyword evidence="3 9" id="KW-0812">Transmembrane</keyword>
<dbReference type="Proteomes" id="UP001156102">
    <property type="component" value="Unassembled WGS sequence"/>
</dbReference>
<dbReference type="InterPro" id="IPR034804">
    <property type="entry name" value="SQR/QFR_C/D"/>
</dbReference>
<accession>A0AA41X6U7</accession>
<proteinExistence type="predicted"/>
<evidence type="ECO:0000313" key="11">
    <source>
        <dbReference type="Proteomes" id="UP001156102"/>
    </source>
</evidence>
<evidence type="ECO:0000256" key="9">
    <source>
        <dbReference type="SAM" id="Phobius"/>
    </source>
</evidence>
<gene>
    <name evidence="10" type="ORF">NK662_02320</name>
</gene>
<evidence type="ECO:0000256" key="6">
    <source>
        <dbReference type="ARBA" id="ARBA00023004"/>
    </source>
</evidence>
<keyword evidence="7 9" id="KW-0472">Membrane</keyword>
<comment type="subcellular location">
    <subcellularLocation>
        <location evidence="1">Membrane</location>
    </subcellularLocation>
</comment>
<dbReference type="EMBL" id="JANCLT010000001">
    <property type="protein sequence ID" value="MCP8967373.1"/>
    <property type="molecule type" value="Genomic_DNA"/>
</dbReference>
<feature type="transmembrane region" description="Helical" evidence="9">
    <location>
        <begin position="180"/>
        <end position="201"/>
    </location>
</feature>
<feature type="binding site" description="axial binding residue" evidence="8">
    <location>
        <position position="112"/>
    </location>
    <ligand>
        <name>heme</name>
        <dbReference type="ChEBI" id="CHEBI:30413"/>
    </ligand>
    <ligandPart>
        <name>Fe</name>
        <dbReference type="ChEBI" id="CHEBI:18248"/>
    </ligandPart>
</feature>
<dbReference type="GO" id="GO:0046872">
    <property type="term" value="F:metal ion binding"/>
    <property type="evidence" value="ECO:0007669"/>
    <property type="project" value="UniProtKB-KW"/>
</dbReference>
<keyword evidence="4 8" id="KW-0479">Metal-binding</keyword>
<evidence type="ECO:0000256" key="7">
    <source>
        <dbReference type="ARBA" id="ARBA00023136"/>
    </source>
</evidence>
<sequence length="208" mass="23868">MKGREYALRKWHSLLGVIPVGIFLTQHLVVNHFATGGAAAFNKAAHFMELLPFRYFLEIFIIFLPLLYHAVYGIYIAFTAKNNVGSYTFFRNWMFTLQRFTGVFLVIFIAWHVQETRIQAALGQEVNYQMMQDILSNPAMFVFYMVGVLSAVFHFANGLWSFFISWGITVSPRSQRVSTYVTMAIFFALSIVGVRALFAFIDPQLANM</sequence>
<keyword evidence="11" id="KW-1185">Reference proteome</keyword>
<name>A0AA41X6U7_9BACI</name>
<dbReference type="InterPro" id="IPR011138">
    <property type="entry name" value="Cytochrome_b-558"/>
</dbReference>
<dbReference type="Pfam" id="PF01127">
    <property type="entry name" value="Sdh_cyt"/>
    <property type="match status" value="1"/>
</dbReference>
<evidence type="ECO:0000313" key="10">
    <source>
        <dbReference type="EMBL" id="MCP8967373.1"/>
    </source>
</evidence>
<feature type="transmembrane region" description="Helical" evidence="9">
    <location>
        <begin position="141"/>
        <end position="168"/>
    </location>
</feature>
<evidence type="ECO:0000256" key="2">
    <source>
        <dbReference type="ARBA" id="ARBA00022617"/>
    </source>
</evidence>
<dbReference type="InterPro" id="IPR016002">
    <property type="entry name" value="Succ_DH_cyt_b558_Firmicute"/>
</dbReference>
<dbReference type="PIRSF" id="PIRSF000170">
    <property type="entry name" value="Succ_dh_cyt_b558"/>
    <property type="match status" value="1"/>
</dbReference>
<evidence type="ECO:0000256" key="1">
    <source>
        <dbReference type="ARBA" id="ARBA00004370"/>
    </source>
</evidence>
<feature type="transmembrane region" description="Helical" evidence="9">
    <location>
        <begin position="12"/>
        <end position="35"/>
    </location>
</feature>
<evidence type="ECO:0000256" key="3">
    <source>
        <dbReference type="ARBA" id="ARBA00022692"/>
    </source>
</evidence>
<keyword evidence="2 8" id="KW-0349">Heme</keyword>
<dbReference type="CDD" id="cd03497">
    <property type="entry name" value="SQR_TypeB_1_TM"/>
    <property type="match status" value="1"/>
</dbReference>
<dbReference type="Gene3D" id="1.20.1300.10">
    <property type="entry name" value="Fumarate reductase/succinate dehydrogenase, transmembrane subunit"/>
    <property type="match status" value="1"/>
</dbReference>
<dbReference type="GO" id="GO:0016020">
    <property type="term" value="C:membrane"/>
    <property type="evidence" value="ECO:0007669"/>
    <property type="project" value="UniProtKB-SubCell"/>
</dbReference>
<feature type="transmembrane region" description="Helical" evidence="9">
    <location>
        <begin position="90"/>
        <end position="113"/>
    </location>
</feature>
<feature type="binding site" description="axial binding residue" evidence="8">
    <location>
        <position position="69"/>
    </location>
    <ligand>
        <name>heme</name>
        <dbReference type="ChEBI" id="CHEBI:30413"/>
    </ligand>
    <ligandPart>
        <name>Fe</name>
        <dbReference type="ChEBI" id="CHEBI:18248"/>
    </ligandPart>
</feature>